<dbReference type="NCBIfam" id="NF004490">
    <property type="entry name" value="PRK05820.1"/>
    <property type="match status" value="1"/>
</dbReference>
<protein>
    <recommendedName>
        <fullName evidence="6">Pyrimidine-nucleoside phosphorylase</fullName>
        <ecNumber evidence="5">2.4.2.2</ecNumber>
    </recommendedName>
</protein>
<evidence type="ECO:0000256" key="2">
    <source>
        <dbReference type="ARBA" id="ARBA00003877"/>
    </source>
</evidence>
<dbReference type="PROSITE" id="PS00647">
    <property type="entry name" value="THYMID_PHOSPHORYLASE"/>
    <property type="match status" value="1"/>
</dbReference>
<evidence type="ECO:0000256" key="8">
    <source>
        <dbReference type="ARBA" id="ARBA00022679"/>
    </source>
</evidence>
<sequence length="438" mass="46413">MRMYDIIKTKRDGGVLSKEQIDYFVKEYTNGMIPDYQVAALLMAVYFQGMNEAETLALTLAMAESGDCLSLSAIHGVTADKHSTGGVGDKTTLVLAPMAAVLGVKMAKMSGRGLGHTGGTIDKLESFPGFSTALSEEKFIQNVNTIGMAITGQTGNLAPADKKLYALRDVTDTVDSLPLIASSIMSKKIAAGADTIVLDVKVGSGAFMKTEEAARKLAKEMVRIGHGAGRKTAAVISEMDEPLGFAVGNALEVIEAIDTLKGNGPKDLEDLCVALGSYMLVSAGKADSLEEAADKLRGTLKDGSAYEKMIEFVTAQGGSREDVENPQRLLHATYTDTITAPKTGYIAHIQSEEVGLAAMTAGGGRETKDSVIDLSAGIVLNKKVGDFVKENEPLARLYANDKVKLEAAKNRLAGAYSFSEEPVPARPLIHGVITEKDI</sequence>
<dbReference type="InterPro" id="IPR017872">
    <property type="entry name" value="Pyrmidine_PPase_CS"/>
</dbReference>
<dbReference type="Gene3D" id="1.20.970.10">
    <property type="entry name" value="Transferase, Pyrimidine Nucleoside Phosphorylase, Chain C"/>
    <property type="match status" value="1"/>
</dbReference>
<comment type="caution">
    <text evidence="12">The sequence shown here is derived from an EMBL/GenBank/DDBJ whole genome shotgun (WGS) entry which is preliminary data.</text>
</comment>
<evidence type="ECO:0000256" key="1">
    <source>
        <dbReference type="ARBA" id="ARBA00001066"/>
    </source>
</evidence>
<dbReference type="InterPro" id="IPR000312">
    <property type="entry name" value="Glycosyl_Trfase_fam3"/>
</dbReference>
<evidence type="ECO:0000259" key="11">
    <source>
        <dbReference type="SMART" id="SM00941"/>
    </source>
</evidence>
<evidence type="ECO:0000256" key="6">
    <source>
        <dbReference type="ARBA" id="ARBA00014680"/>
    </source>
</evidence>
<dbReference type="NCBIfam" id="NF004747">
    <property type="entry name" value="PRK06078.1"/>
    <property type="match status" value="1"/>
</dbReference>
<organism evidence="12 13">
    <name type="scientific">Lachnospira intestinalis</name>
    <dbReference type="NCBI Taxonomy" id="3133158"/>
    <lineage>
        <taxon>Bacteria</taxon>
        <taxon>Bacillati</taxon>
        <taxon>Bacillota</taxon>
        <taxon>Clostridia</taxon>
        <taxon>Lachnospirales</taxon>
        <taxon>Lachnospiraceae</taxon>
        <taxon>Lachnospira</taxon>
    </lineage>
</organism>
<dbReference type="SMART" id="SM00941">
    <property type="entry name" value="PYNP_C"/>
    <property type="match status" value="1"/>
</dbReference>
<dbReference type="InterPro" id="IPR000053">
    <property type="entry name" value="Thymidine/pyrmidine_PPase"/>
</dbReference>
<proteinExistence type="inferred from homology"/>
<evidence type="ECO:0000313" key="12">
    <source>
        <dbReference type="EMBL" id="MEQ2554154.1"/>
    </source>
</evidence>
<dbReference type="InterPro" id="IPR018090">
    <property type="entry name" value="Pyrmidine_PPas_bac/euk"/>
</dbReference>
<comment type="catalytic activity">
    <reaction evidence="10">
        <text>thymidine + phosphate = 2-deoxy-alpha-D-ribose 1-phosphate + thymine</text>
        <dbReference type="Rhea" id="RHEA:16037"/>
        <dbReference type="ChEBI" id="CHEBI:17748"/>
        <dbReference type="ChEBI" id="CHEBI:17821"/>
        <dbReference type="ChEBI" id="CHEBI:43474"/>
        <dbReference type="ChEBI" id="CHEBI:57259"/>
        <dbReference type="EC" id="2.4.2.2"/>
    </reaction>
</comment>
<dbReference type="InterPro" id="IPR017459">
    <property type="entry name" value="Glycosyl_Trfase_fam3_N_dom"/>
</dbReference>
<evidence type="ECO:0000256" key="9">
    <source>
        <dbReference type="ARBA" id="ARBA00048453"/>
    </source>
</evidence>
<dbReference type="GO" id="GO:0016154">
    <property type="term" value="F:pyrimidine-nucleoside phosphorylase activity"/>
    <property type="evidence" value="ECO:0007669"/>
    <property type="project" value="UniProtKB-EC"/>
</dbReference>
<dbReference type="Pfam" id="PF02885">
    <property type="entry name" value="Glycos_trans_3N"/>
    <property type="match status" value="1"/>
</dbReference>
<dbReference type="Pfam" id="PF07831">
    <property type="entry name" value="PYNP_C"/>
    <property type="match status" value="1"/>
</dbReference>
<evidence type="ECO:0000256" key="3">
    <source>
        <dbReference type="ARBA" id="ARBA00006915"/>
    </source>
</evidence>
<feature type="domain" description="Pyrimidine nucleoside phosphorylase C-terminal" evidence="11">
    <location>
        <begin position="345"/>
        <end position="419"/>
    </location>
</feature>
<evidence type="ECO:0000256" key="4">
    <source>
        <dbReference type="ARBA" id="ARBA00011738"/>
    </source>
</evidence>
<dbReference type="Gene3D" id="3.90.1170.30">
    <property type="entry name" value="Pyrimidine nucleoside phosphorylase-like, C-terminal domain"/>
    <property type="match status" value="1"/>
</dbReference>
<dbReference type="EC" id="2.4.2.2" evidence="5"/>
<keyword evidence="13" id="KW-1185">Reference proteome</keyword>
<comment type="catalytic activity">
    <reaction evidence="9">
        <text>uridine + phosphate = alpha-D-ribose 1-phosphate + uracil</text>
        <dbReference type="Rhea" id="RHEA:24388"/>
        <dbReference type="ChEBI" id="CHEBI:16704"/>
        <dbReference type="ChEBI" id="CHEBI:17568"/>
        <dbReference type="ChEBI" id="CHEBI:43474"/>
        <dbReference type="ChEBI" id="CHEBI:57720"/>
        <dbReference type="EC" id="2.4.2.2"/>
    </reaction>
</comment>
<comment type="catalytic activity">
    <reaction evidence="1">
        <text>2'-deoxyuridine + phosphate = 2-deoxy-alpha-D-ribose 1-phosphate + uracil</text>
        <dbReference type="Rhea" id="RHEA:22824"/>
        <dbReference type="ChEBI" id="CHEBI:16450"/>
        <dbReference type="ChEBI" id="CHEBI:17568"/>
        <dbReference type="ChEBI" id="CHEBI:43474"/>
        <dbReference type="ChEBI" id="CHEBI:57259"/>
        <dbReference type="EC" id="2.4.2.2"/>
    </reaction>
</comment>
<dbReference type="Pfam" id="PF00591">
    <property type="entry name" value="Glycos_transf_3"/>
    <property type="match status" value="1"/>
</dbReference>
<comment type="function">
    <text evidence="2">Catalyzes phosphorolysis of the pyrimidine nucleosides uridine, thymidine and 2'-deoxyuridine with the formation of the corresponding pyrimidine base and ribose-1-phosphate.</text>
</comment>
<dbReference type="SUPFAM" id="SSF54680">
    <property type="entry name" value="Pyrimidine nucleoside phosphorylase C-terminal domain"/>
    <property type="match status" value="1"/>
</dbReference>
<evidence type="ECO:0000256" key="10">
    <source>
        <dbReference type="ARBA" id="ARBA00048525"/>
    </source>
</evidence>
<dbReference type="InterPro" id="IPR013102">
    <property type="entry name" value="PYNP_C"/>
</dbReference>
<dbReference type="EMBL" id="JBBMFS010000002">
    <property type="protein sequence ID" value="MEQ2554154.1"/>
    <property type="molecule type" value="Genomic_DNA"/>
</dbReference>
<dbReference type="InterPro" id="IPR036320">
    <property type="entry name" value="Glycosyl_Trfase_fam3_N_dom_sf"/>
</dbReference>
<dbReference type="Proteomes" id="UP001546774">
    <property type="component" value="Unassembled WGS sequence"/>
</dbReference>
<dbReference type="InterPro" id="IPR035902">
    <property type="entry name" value="Nuc_phospho_transferase"/>
</dbReference>
<comment type="similarity">
    <text evidence="3">Belongs to the thymidine/pyrimidine-nucleoside phosphorylase family.</text>
</comment>
<dbReference type="PANTHER" id="PTHR10515">
    <property type="entry name" value="THYMIDINE PHOSPHORYLASE"/>
    <property type="match status" value="1"/>
</dbReference>
<dbReference type="Gene3D" id="3.40.1030.10">
    <property type="entry name" value="Nucleoside phosphorylase/phosphoribosyltransferase catalytic domain"/>
    <property type="match status" value="1"/>
</dbReference>
<accession>A0ABV1H3A1</accession>
<dbReference type="PIRSF" id="PIRSF000478">
    <property type="entry name" value="TP_PyNP"/>
    <property type="match status" value="1"/>
</dbReference>
<reference evidence="12" key="1">
    <citation type="submission" date="2024-03" db="EMBL/GenBank/DDBJ databases">
        <title>Human intestinal bacterial collection.</title>
        <authorList>
            <person name="Pauvert C."/>
            <person name="Hitch T.C.A."/>
            <person name="Clavel T."/>
        </authorList>
    </citation>
    <scope>NUCLEOTIDE SEQUENCE [LARGE SCALE GENOMIC DNA]</scope>
    <source>
        <strain evidence="12">CLA-AA-H89B</strain>
    </source>
</reference>
<gene>
    <name evidence="12" type="ORF">WMO37_03865</name>
</gene>
<comment type="subunit">
    <text evidence="4">Homodimer.</text>
</comment>
<dbReference type="PANTHER" id="PTHR10515:SF0">
    <property type="entry name" value="THYMIDINE PHOSPHORYLASE"/>
    <property type="match status" value="1"/>
</dbReference>
<dbReference type="SUPFAM" id="SSF52418">
    <property type="entry name" value="Nucleoside phosphorylase/phosphoribosyltransferase catalytic domain"/>
    <property type="match status" value="1"/>
</dbReference>
<name>A0ABV1H3A1_9FIRM</name>
<keyword evidence="7 12" id="KW-0328">Glycosyltransferase</keyword>
<keyword evidence="8 12" id="KW-0808">Transferase</keyword>
<evidence type="ECO:0000313" key="13">
    <source>
        <dbReference type="Proteomes" id="UP001546774"/>
    </source>
</evidence>
<dbReference type="NCBIfam" id="TIGR02644">
    <property type="entry name" value="Y_phosphoryl"/>
    <property type="match status" value="1"/>
</dbReference>
<evidence type="ECO:0000256" key="5">
    <source>
        <dbReference type="ARBA" id="ARBA00011889"/>
    </source>
</evidence>
<dbReference type="SUPFAM" id="SSF47648">
    <property type="entry name" value="Nucleoside phosphorylase/phosphoribosyltransferase N-terminal domain"/>
    <property type="match status" value="1"/>
</dbReference>
<evidence type="ECO:0000256" key="7">
    <source>
        <dbReference type="ARBA" id="ARBA00022676"/>
    </source>
</evidence>
<dbReference type="InterPro" id="IPR036566">
    <property type="entry name" value="PYNP-like_C_sf"/>
</dbReference>